<feature type="region of interest" description="Disordered" evidence="1">
    <location>
        <begin position="1"/>
        <end position="28"/>
    </location>
</feature>
<feature type="compositionally biased region" description="Acidic residues" evidence="1">
    <location>
        <begin position="1"/>
        <end position="10"/>
    </location>
</feature>
<gene>
    <name evidence="2" type="ORF">ENUP19_0061G0053</name>
    <name evidence="3" type="ORF">ENUP19_0211G0018</name>
</gene>
<keyword evidence="4" id="KW-1185">Reference proteome</keyword>
<proteinExistence type="predicted"/>
<dbReference type="EMBL" id="BAAFRS010000211">
    <property type="protein sequence ID" value="GAB1224619.1"/>
    <property type="molecule type" value="Genomic_DNA"/>
</dbReference>
<sequence length="127" mass="14750">MSETDTTEAEEIMKVRNQDEQNNENKQNNAMIYLVIKEGYKVTIRRNKKENSIHKCIMIENEEEKIDGNGLQELGKDIDEMIKMKINKEGNDKEIILEPKDIFDDGKGFEREKLDGSEKKDLPSPFA</sequence>
<evidence type="ECO:0000313" key="3">
    <source>
        <dbReference type="EMBL" id="GAB1224619.1"/>
    </source>
</evidence>
<comment type="caution">
    <text evidence="2">The sequence shown here is derived from an EMBL/GenBank/DDBJ whole genome shotgun (WGS) entry which is preliminary data.</text>
</comment>
<reference evidence="2" key="2">
    <citation type="submission" date="2024-08" db="EMBL/GenBank/DDBJ databases">
        <title>Draft genome assembly of Entamoeba nuttalli using a combination of long-read and short-read sequencing data.</title>
        <authorList>
            <person name="Tanaka M."/>
            <person name="Tachibana H."/>
        </authorList>
    </citation>
    <scope>NUCLEOTIDE SEQUENCE</scope>
    <source>
        <strain evidence="2">P19-061405</strain>
    </source>
</reference>
<organism evidence="2 4">
    <name type="scientific">Entamoeba nuttalli</name>
    <dbReference type="NCBI Taxonomy" id="412467"/>
    <lineage>
        <taxon>Eukaryota</taxon>
        <taxon>Amoebozoa</taxon>
        <taxon>Evosea</taxon>
        <taxon>Archamoebae</taxon>
        <taxon>Mastigamoebida</taxon>
        <taxon>Entamoebidae</taxon>
        <taxon>Entamoeba</taxon>
    </lineage>
</organism>
<dbReference type="Proteomes" id="UP001628156">
    <property type="component" value="Unassembled WGS sequence"/>
</dbReference>
<evidence type="ECO:0000313" key="4">
    <source>
        <dbReference type="Proteomes" id="UP001628156"/>
    </source>
</evidence>
<dbReference type="EMBL" id="BAAFRS010000061">
    <property type="protein sequence ID" value="GAB1220902.1"/>
    <property type="molecule type" value="Genomic_DNA"/>
</dbReference>
<evidence type="ECO:0000313" key="2">
    <source>
        <dbReference type="EMBL" id="GAB1220902.1"/>
    </source>
</evidence>
<evidence type="ECO:0000256" key="1">
    <source>
        <dbReference type="SAM" id="MobiDB-lite"/>
    </source>
</evidence>
<protein>
    <submittedName>
        <fullName evidence="2">Uncharacterized protein</fullName>
    </submittedName>
</protein>
<accession>A0ABQ0DDG0</accession>
<reference evidence="2 4" key="1">
    <citation type="journal article" date="2019" name="PLoS Negl. Trop. Dis.">
        <title>Whole genome sequencing of Entamoeba nuttalli reveals mammalian host-related molecular signatures and a novel octapeptide-repeat surface protein.</title>
        <authorList>
            <person name="Tanaka M."/>
            <person name="Makiuchi T."/>
            <person name="Komiyama T."/>
            <person name="Shiina T."/>
            <person name="Osaki K."/>
            <person name="Tachibana H."/>
        </authorList>
    </citation>
    <scope>NUCLEOTIDE SEQUENCE [LARGE SCALE GENOMIC DNA]</scope>
    <source>
        <strain evidence="2 4">P19-061405</strain>
    </source>
</reference>
<feature type="region of interest" description="Disordered" evidence="1">
    <location>
        <begin position="107"/>
        <end position="127"/>
    </location>
</feature>
<name>A0ABQ0DDG0_9EUKA</name>